<accession>A0A0A9X9U2</accession>
<proteinExistence type="inferred from homology"/>
<reference evidence="18" key="1">
    <citation type="journal article" date="2014" name="PLoS ONE">
        <title>Transcriptome-Based Identification of ABC Transporters in the Western Tarnished Plant Bug Lygus hesperus.</title>
        <authorList>
            <person name="Hull J.J."/>
            <person name="Chaney K."/>
            <person name="Geib S.M."/>
            <person name="Fabrick J.A."/>
            <person name="Brent C.S."/>
            <person name="Walsh D."/>
            <person name="Lavine L.C."/>
        </authorList>
    </citation>
    <scope>NUCLEOTIDE SEQUENCE</scope>
</reference>
<dbReference type="CDD" id="cd04301">
    <property type="entry name" value="NAT_SF"/>
    <property type="match status" value="1"/>
</dbReference>
<sequence>AMLVYRRFEAYDILRFDRANDDSFTETFPISFYLCYQTRSPSVCEVALHPTDGDMVSYMIAGLDRRPDNNLFFSHICAISVDRVYRRQGVARRLMKRIEENSNRLDCDIIDLFVRPSNIGAVMLYKRLGYFVFNHIAQYYNDEDAYDMRLALK</sequence>
<dbReference type="Pfam" id="PF00583">
    <property type="entry name" value="Acetyltransf_1"/>
    <property type="match status" value="1"/>
</dbReference>
<dbReference type="PROSITE" id="PS51186">
    <property type="entry name" value="GNAT"/>
    <property type="match status" value="1"/>
</dbReference>
<evidence type="ECO:0000256" key="11">
    <source>
        <dbReference type="ARBA" id="ARBA00042743"/>
    </source>
</evidence>
<dbReference type="PANTHER" id="PTHR45910:SF1">
    <property type="entry name" value="N-ALPHA-ACETYLTRANSFERASE 20"/>
    <property type="match status" value="1"/>
</dbReference>
<dbReference type="PANTHER" id="PTHR45910">
    <property type="entry name" value="N-ALPHA-ACETYLTRANSFERASE 20"/>
    <property type="match status" value="1"/>
</dbReference>
<keyword evidence="2" id="KW-0012">Acyltransferase</keyword>
<evidence type="ECO:0000259" key="17">
    <source>
        <dbReference type="PROSITE" id="PS51186"/>
    </source>
</evidence>
<evidence type="ECO:0000256" key="10">
    <source>
        <dbReference type="ARBA" id="ARBA00042723"/>
    </source>
</evidence>
<reference evidence="18" key="2">
    <citation type="submission" date="2014-07" db="EMBL/GenBank/DDBJ databases">
        <authorList>
            <person name="Hull J."/>
        </authorList>
    </citation>
    <scope>NUCLEOTIDE SEQUENCE</scope>
</reference>
<evidence type="ECO:0000256" key="15">
    <source>
        <dbReference type="ARBA" id="ARBA00048177"/>
    </source>
</evidence>
<dbReference type="Gene3D" id="3.40.630.30">
    <property type="match status" value="1"/>
</dbReference>
<name>A0A0A9X9U2_LYGHE</name>
<evidence type="ECO:0000256" key="4">
    <source>
        <dbReference type="ARBA" id="ARBA00038748"/>
    </source>
</evidence>
<dbReference type="GO" id="GO:0031416">
    <property type="term" value="C:NatB complex"/>
    <property type="evidence" value="ECO:0007669"/>
    <property type="project" value="TreeGrafter"/>
</dbReference>
<dbReference type="EMBL" id="GBHO01029734">
    <property type="protein sequence ID" value="JAG13870.1"/>
    <property type="molecule type" value="Transcribed_RNA"/>
</dbReference>
<organism evidence="18">
    <name type="scientific">Lygus hesperus</name>
    <name type="common">Western plant bug</name>
    <dbReference type="NCBI Taxonomy" id="30085"/>
    <lineage>
        <taxon>Eukaryota</taxon>
        <taxon>Metazoa</taxon>
        <taxon>Ecdysozoa</taxon>
        <taxon>Arthropoda</taxon>
        <taxon>Hexapoda</taxon>
        <taxon>Insecta</taxon>
        <taxon>Pterygota</taxon>
        <taxon>Neoptera</taxon>
        <taxon>Paraneoptera</taxon>
        <taxon>Hemiptera</taxon>
        <taxon>Heteroptera</taxon>
        <taxon>Panheteroptera</taxon>
        <taxon>Cimicomorpha</taxon>
        <taxon>Miridae</taxon>
        <taxon>Mirini</taxon>
        <taxon>Lygus</taxon>
    </lineage>
</organism>
<comment type="catalytic activity">
    <reaction evidence="16">
        <text>N-terminal L-methionyl-L-glutamyl-[protein] + acetyl-CoA = N-terminal N(alpha)-acetyl-L-methionyl-L-glutamyl-[protein] + CoA + H(+)</text>
        <dbReference type="Rhea" id="RHEA:50488"/>
        <dbReference type="Rhea" id="RHEA-COMP:12696"/>
        <dbReference type="Rhea" id="RHEA-COMP:12697"/>
        <dbReference type="ChEBI" id="CHEBI:15378"/>
        <dbReference type="ChEBI" id="CHEBI:57287"/>
        <dbReference type="ChEBI" id="CHEBI:57288"/>
        <dbReference type="ChEBI" id="CHEBI:133359"/>
        <dbReference type="ChEBI" id="CHEBI:133360"/>
        <dbReference type="EC" id="2.3.1.254"/>
    </reaction>
</comment>
<protein>
    <recommendedName>
        <fullName evidence="6">N-alpha-acetyltransferase 20</fullName>
        <ecNumber evidence="5">2.3.1.254</ecNumber>
    </recommendedName>
    <alternativeName>
        <fullName evidence="10">Methionine N-acetyltransferase</fullName>
    </alternativeName>
    <alternativeName>
        <fullName evidence="7">N-acetyltransferase 5</fullName>
    </alternativeName>
    <alternativeName>
        <fullName evidence="11">N-terminal acetyltransferase B complex catalytic subunit NAA20</fullName>
    </alternativeName>
    <alternativeName>
        <fullName evidence="9">N-terminal acetyltransferase B complex catalytic subunit NAT5</fullName>
    </alternativeName>
    <alternativeName>
        <fullName evidence="8">NatB catalytic subunit</fullName>
    </alternativeName>
</protein>
<evidence type="ECO:0000256" key="7">
    <source>
        <dbReference type="ARBA" id="ARBA00041220"/>
    </source>
</evidence>
<comment type="function">
    <text evidence="12">Catalytic subunit of the NatB complex which catalyzes acetylation of the N-terminal methionine residues of peptides beginning with Met-Asp, Met-Glu, Met-Asn and Met-Gln. Proteins with cell cycle functions are overrepresented in the pool of NatB substrates. Required for maintaining the structure and function of actomyosin fibers and for proper cellular migration.</text>
</comment>
<comment type="catalytic activity">
    <reaction evidence="15">
        <text>N-terminal L-methionyl-L-glutaminyl-[protein] + acetyl-CoA = N-terminal N(alpha)-acetyl-L-methionyl-L-glutaminyl-[protein] + CoA + H(+)</text>
        <dbReference type="Rhea" id="RHEA:50492"/>
        <dbReference type="Rhea" id="RHEA-COMP:12698"/>
        <dbReference type="Rhea" id="RHEA-COMP:12699"/>
        <dbReference type="ChEBI" id="CHEBI:15378"/>
        <dbReference type="ChEBI" id="CHEBI:57287"/>
        <dbReference type="ChEBI" id="CHEBI:57288"/>
        <dbReference type="ChEBI" id="CHEBI:133361"/>
        <dbReference type="ChEBI" id="CHEBI:133362"/>
        <dbReference type="EC" id="2.3.1.254"/>
    </reaction>
</comment>
<dbReference type="InterPro" id="IPR051646">
    <property type="entry name" value="NatB_acetyltransferase_subunit"/>
</dbReference>
<comment type="subunit">
    <text evidence="4">Component of the N-terminal acetyltransferase B (NatB) complex which is composed of NAA20 and NAA25.</text>
</comment>
<evidence type="ECO:0000256" key="12">
    <source>
        <dbReference type="ARBA" id="ARBA00046112"/>
    </source>
</evidence>
<evidence type="ECO:0000256" key="13">
    <source>
        <dbReference type="ARBA" id="ARBA00047385"/>
    </source>
</evidence>
<evidence type="ECO:0000256" key="2">
    <source>
        <dbReference type="ARBA" id="ARBA00023315"/>
    </source>
</evidence>
<feature type="domain" description="N-acetyltransferase" evidence="17">
    <location>
        <begin position="3"/>
        <end position="153"/>
    </location>
</feature>
<evidence type="ECO:0000313" key="18">
    <source>
        <dbReference type="EMBL" id="JAG13870.1"/>
    </source>
</evidence>
<comment type="catalytic activity">
    <reaction evidence="13">
        <text>N-terminal L-methionyl-L-aspartyl-[protein] + acetyl-CoA = N-terminal N(alpha)-acetyl-L-methionyl-L-aspartyl-[protein] + CoA + H(+)</text>
        <dbReference type="Rhea" id="RHEA:50480"/>
        <dbReference type="Rhea" id="RHEA-COMP:12692"/>
        <dbReference type="Rhea" id="RHEA-COMP:12693"/>
        <dbReference type="ChEBI" id="CHEBI:15378"/>
        <dbReference type="ChEBI" id="CHEBI:57287"/>
        <dbReference type="ChEBI" id="CHEBI:57288"/>
        <dbReference type="ChEBI" id="CHEBI:133045"/>
        <dbReference type="ChEBI" id="CHEBI:133063"/>
        <dbReference type="EC" id="2.3.1.254"/>
    </reaction>
</comment>
<dbReference type="AlphaFoldDB" id="A0A0A9X9U2"/>
<evidence type="ECO:0000256" key="5">
    <source>
        <dbReference type="ARBA" id="ARBA00039120"/>
    </source>
</evidence>
<evidence type="ECO:0000256" key="14">
    <source>
        <dbReference type="ARBA" id="ARBA00047402"/>
    </source>
</evidence>
<dbReference type="EC" id="2.3.1.254" evidence="5"/>
<dbReference type="GO" id="GO:0120518">
    <property type="term" value="F:protein N-terminal-methionine acetyltransferase activity"/>
    <property type="evidence" value="ECO:0007669"/>
    <property type="project" value="UniProtKB-EC"/>
</dbReference>
<dbReference type="InterPro" id="IPR016181">
    <property type="entry name" value="Acyl_CoA_acyltransferase"/>
</dbReference>
<dbReference type="SUPFAM" id="SSF55729">
    <property type="entry name" value="Acyl-CoA N-acyltransferases (Nat)"/>
    <property type="match status" value="1"/>
</dbReference>
<comment type="similarity">
    <text evidence="3">Belongs to the acetyltransferase family. ARD1 subfamily.</text>
</comment>
<evidence type="ECO:0000256" key="1">
    <source>
        <dbReference type="ARBA" id="ARBA00022679"/>
    </source>
</evidence>
<evidence type="ECO:0000256" key="8">
    <source>
        <dbReference type="ARBA" id="ARBA00042295"/>
    </source>
</evidence>
<gene>
    <name evidence="18" type="primary">naa20_0</name>
    <name evidence="18" type="ORF">CM83_101876</name>
</gene>
<evidence type="ECO:0000256" key="3">
    <source>
        <dbReference type="ARBA" id="ARBA00025786"/>
    </source>
</evidence>
<evidence type="ECO:0000256" key="9">
    <source>
        <dbReference type="ARBA" id="ARBA00042702"/>
    </source>
</evidence>
<keyword evidence="1 18" id="KW-0808">Transferase</keyword>
<feature type="non-terminal residue" evidence="18">
    <location>
        <position position="1"/>
    </location>
</feature>
<comment type="catalytic activity">
    <reaction evidence="14">
        <text>N-terminal L-methionyl-L-asparaginyl-[protein] + acetyl-CoA = N-terminal N(alpha)-acetyl-L-methionyl-L-asparaginyl-[protein] + CoA + H(+)</text>
        <dbReference type="Rhea" id="RHEA:50484"/>
        <dbReference type="Rhea" id="RHEA-COMP:12694"/>
        <dbReference type="Rhea" id="RHEA-COMP:12695"/>
        <dbReference type="ChEBI" id="CHEBI:15378"/>
        <dbReference type="ChEBI" id="CHEBI:57287"/>
        <dbReference type="ChEBI" id="CHEBI:57288"/>
        <dbReference type="ChEBI" id="CHEBI:133356"/>
        <dbReference type="ChEBI" id="CHEBI:133358"/>
        <dbReference type="EC" id="2.3.1.254"/>
    </reaction>
</comment>
<evidence type="ECO:0000256" key="16">
    <source>
        <dbReference type="ARBA" id="ARBA00048890"/>
    </source>
</evidence>
<dbReference type="InterPro" id="IPR000182">
    <property type="entry name" value="GNAT_dom"/>
</dbReference>
<evidence type="ECO:0000256" key="6">
    <source>
        <dbReference type="ARBA" id="ARBA00039529"/>
    </source>
</evidence>